<comment type="caution">
    <text evidence="4">The sequence shown here is derived from an EMBL/GenBank/DDBJ whole genome shotgun (WGS) entry which is preliminary data.</text>
</comment>
<feature type="compositionally biased region" description="Pro residues" evidence="1">
    <location>
        <begin position="321"/>
        <end position="340"/>
    </location>
</feature>
<proteinExistence type="predicted"/>
<evidence type="ECO:0000313" key="5">
    <source>
        <dbReference type="Proteomes" id="UP000685013"/>
    </source>
</evidence>
<evidence type="ECO:0000259" key="3">
    <source>
        <dbReference type="Pfam" id="PF23041"/>
    </source>
</evidence>
<gene>
    <name evidence="4" type="ORF">SDJN03_20882</name>
</gene>
<organism evidence="4 5">
    <name type="scientific">Cucurbita argyrosperma subsp. sororia</name>
    <dbReference type="NCBI Taxonomy" id="37648"/>
    <lineage>
        <taxon>Eukaryota</taxon>
        <taxon>Viridiplantae</taxon>
        <taxon>Streptophyta</taxon>
        <taxon>Embryophyta</taxon>
        <taxon>Tracheophyta</taxon>
        <taxon>Spermatophyta</taxon>
        <taxon>Magnoliopsida</taxon>
        <taxon>eudicotyledons</taxon>
        <taxon>Gunneridae</taxon>
        <taxon>Pentapetalae</taxon>
        <taxon>rosids</taxon>
        <taxon>fabids</taxon>
        <taxon>Cucurbitales</taxon>
        <taxon>Cucurbitaceae</taxon>
        <taxon>Cucurbiteae</taxon>
        <taxon>Cucurbita</taxon>
    </lineage>
</organism>
<dbReference type="Pfam" id="PF23041">
    <property type="entry name" value="DUF7036"/>
    <property type="match status" value="2"/>
</dbReference>
<keyword evidence="2" id="KW-0812">Transmembrane</keyword>
<dbReference type="PANTHER" id="PTHR33826">
    <property type="entry name" value="F20B24.21"/>
    <property type="match status" value="1"/>
</dbReference>
<dbReference type="EMBL" id="JAGKQH010000014">
    <property type="protein sequence ID" value="KAG6580880.1"/>
    <property type="molecule type" value="Genomic_DNA"/>
</dbReference>
<feature type="domain" description="DUF7036" evidence="3">
    <location>
        <begin position="212"/>
        <end position="303"/>
    </location>
</feature>
<dbReference type="InterPro" id="IPR055464">
    <property type="entry name" value="DUF7036"/>
</dbReference>
<feature type="domain" description="DUF7036" evidence="3">
    <location>
        <begin position="89"/>
        <end position="179"/>
    </location>
</feature>
<evidence type="ECO:0000256" key="1">
    <source>
        <dbReference type="SAM" id="MobiDB-lite"/>
    </source>
</evidence>
<feature type="compositionally biased region" description="Basic residues" evidence="1">
    <location>
        <begin position="341"/>
        <end position="351"/>
    </location>
</feature>
<evidence type="ECO:0000313" key="4">
    <source>
        <dbReference type="EMBL" id="KAG6580880.1"/>
    </source>
</evidence>
<accession>A0AAV6MH76</accession>
<keyword evidence="5" id="KW-1185">Reference proteome</keyword>
<keyword evidence="2" id="KW-0472">Membrane</keyword>
<dbReference type="PANTHER" id="PTHR33826:SF2">
    <property type="entry name" value="HYDROXYPROLINE-RICH GLYCOPROTEIN FAMILY PROTEIN"/>
    <property type="match status" value="1"/>
</dbReference>
<feature type="transmembrane region" description="Helical" evidence="2">
    <location>
        <begin position="40"/>
        <end position="62"/>
    </location>
</feature>
<feature type="non-terminal residue" evidence="4">
    <location>
        <position position="1"/>
    </location>
</feature>
<name>A0AAV6MH76_9ROSI</name>
<dbReference type="AlphaFoldDB" id="A0AAV6MH76"/>
<evidence type="ECO:0000256" key="2">
    <source>
        <dbReference type="SAM" id="Phobius"/>
    </source>
</evidence>
<keyword evidence="2" id="KW-1133">Transmembrane helix</keyword>
<protein>
    <recommendedName>
        <fullName evidence="3">DUF7036 domain-containing protein</fullName>
    </recommendedName>
</protein>
<reference evidence="4 5" key="1">
    <citation type="journal article" date="2021" name="Hortic Res">
        <title>The domestication of Cucurbita argyrosperma as revealed by the genome of its wild relative.</title>
        <authorList>
            <person name="Barrera-Redondo J."/>
            <person name="Sanchez-de la Vega G."/>
            <person name="Aguirre-Liguori J.A."/>
            <person name="Castellanos-Morales G."/>
            <person name="Gutierrez-Guerrero Y.T."/>
            <person name="Aguirre-Dugua X."/>
            <person name="Aguirre-Planter E."/>
            <person name="Tenaillon M.I."/>
            <person name="Lira-Saade R."/>
            <person name="Eguiarte L.E."/>
        </authorList>
    </citation>
    <scope>NUCLEOTIDE SEQUENCE [LARGE SCALE GENOMIC DNA]</scope>
    <source>
        <strain evidence="4">JBR-2021</strain>
    </source>
</reference>
<dbReference type="Proteomes" id="UP000685013">
    <property type="component" value="Chromosome 14"/>
</dbReference>
<sequence>MGKSEEEQPLPVGVSSSELSDWTVQSRCGGGGCFAIRRLIAVRCVFFLLLSAAVFLSAIFWLPPFLSYGDWPDQAADSTYRDHEIVACFRARKPVPFLKNHIFELEDNIFGEIPVPFVKVAVLSLQSLGGSNVTDIIFSVDPDAKYSKIPPTSQSLIKETFETLVINDPPLRLNASLFGNTSLFEVLKFPGGITIIPPQSAFLLQTAQIYFNFTLNYSIYQIQVNFDDLTSQLRSGLRLSRYENLYVSLSNERGSTMQAPTIVQSSVLMAIGTNSSNQRLKQLAQTITNSHSGNLGLNNTVFGKWRSSTVTFTCSSASFSPSPPSPPPPSPSPSPSPSPPPHHHHHHHHHHQDATYSPSPGTEEHKYAPKNGISSAPEAGSSPVESPASKKRNYEATPPGFRYGYKGLSTKVRKRSHLGSIPSPSSPPLSPYLRVGLPAPVTVSISASSPLPGVALSNVQPPEKGDRSAPSVLPPQFSFSVGVRVHTIRWTLGLFLVSCDSDSDSETDAKACSC</sequence>
<feature type="region of interest" description="Disordered" evidence="1">
    <location>
        <begin position="316"/>
        <end position="406"/>
    </location>
</feature>